<keyword evidence="7" id="KW-1185">Reference proteome</keyword>
<comment type="similarity">
    <text evidence="1">Belongs to the oxoprolinase family.</text>
</comment>
<dbReference type="Pfam" id="PF01968">
    <property type="entry name" value="Hydantoinase_A"/>
    <property type="match status" value="1"/>
</dbReference>
<dbReference type="Pfam" id="PF05378">
    <property type="entry name" value="Hydant_A_N"/>
    <property type="match status" value="1"/>
</dbReference>
<feature type="region of interest" description="Disordered" evidence="2">
    <location>
        <begin position="717"/>
        <end position="751"/>
    </location>
</feature>
<dbReference type="PANTHER" id="PTHR11365:SF23">
    <property type="entry name" value="HYPOTHETICAL 5-OXOPROLINASE (EUROFUNG)-RELATED"/>
    <property type="match status" value="1"/>
</dbReference>
<dbReference type="InterPro" id="IPR045079">
    <property type="entry name" value="Oxoprolinase-like"/>
</dbReference>
<evidence type="ECO:0000256" key="1">
    <source>
        <dbReference type="ARBA" id="ARBA00010403"/>
    </source>
</evidence>
<evidence type="ECO:0000259" key="3">
    <source>
        <dbReference type="Pfam" id="PF01968"/>
    </source>
</evidence>
<proteinExistence type="inferred from homology"/>
<comment type="caution">
    <text evidence="6">The sequence shown here is derived from an EMBL/GenBank/DDBJ whole genome shotgun (WGS) entry which is preliminary data.</text>
</comment>
<keyword evidence="6" id="KW-0378">Hydrolase</keyword>
<evidence type="ECO:0000259" key="4">
    <source>
        <dbReference type="Pfam" id="PF02538"/>
    </source>
</evidence>
<evidence type="ECO:0000259" key="5">
    <source>
        <dbReference type="Pfam" id="PF05378"/>
    </source>
</evidence>
<feature type="domain" description="Hydantoinase A/oxoprolinase" evidence="3">
    <location>
        <begin position="317"/>
        <end position="595"/>
    </location>
</feature>
<organism evidence="6 7">
    <name type="scientific">Aporhodopirellula rubra</name>
    <dbReference type="NCBI Taxonomy" id="980271"/>
    <lineage>
        <taxon>Bacteria</taxon>
        <taxon>Pseudomonadati</taxon>
        <taxon>Planctomycetota</taxon>
        <taxon>Planctomycetia</taxon>
        <taxon>Pirellulales</taxon>
        <taxon>Pirellulaceae</taxon>
        <taxon>Aporhodopirellula</taxon>
    </lineage>
</organism>
<feature type="compositionally biased region" description="Basic and acidic residues" evidence="2">
    <location>
        <begin position="731"/>
        <end position="748"/>
    </location>
</feature>
<feature type="domain" description="Hydantoinase/oxoprolinase N-terminal" evidence="5">
    <location>
        <begin position="178"/>
        <end position="295"/>
    </location>
</feature>
<evidence type="ECO:0000313" key="6">
    <source>
        <dbReference type="EMBL" id="MBB3206389.1"/>
    </source>
</evidence>
<dbReference type="InterPro" id="IPR008040">
    <property type="entry name" value="Hydant_A_N"/>
</dbReference>
<dbReference type="RefSeq" id="WP_184304856.1">
    <property type="nucleotide sequence ID" value="NZ_JACHXU010000006.1"/>
</dbReference>
<gene>
    <name evidence="6" type="ORF">FHS27_002198</name>
</gene>
<evidence type="ECO:0000256" key="2">
    <source>
        <dbReference type="SAM" id="MobiDB-lite"/>
    </source>
</evidence>
<evidence type="ECO:0000313" key="7">
    <source>
        <dbReference type="Proteomes" id="UP000536179"/>
    </source>
</evidence>
<dbReference type="GO" id="GO:0005829">
    <property type="term" value="C:cytosol"/>
    <property type="evidence" value="ECO:0007669"/>
    <property type="project" value="TreeGrafter"/>
</dbReference>
<dbReference type="Pfam" id="PF02538">
    <property type="entry name" value="Hydantoinase_B"/>
    <property type="match status" value="1"/>
</dbReference>
<dbReference type="GO" id="GO:0006749">
    <property type="term" value="P:glutathione metabolic process"/>
    <property type="evidence" value="ECO:0007669"/>
    <property type="project" value="TreeGrafter"/>
</dbReference>
<protein>
    <submittedName>
        <fullName evidence="6">5-oxoprolinase (ATP-hydrolyzing)</fullName>
        <ecNumber evidence="6">3.5.2.9</ecNumber>
    </submittedName>
</protein>
<name>A0A7W5DY59_9BACT</name>
<dbReference type="InterPro" id="IPR002821">
    <property type="entry name" value="Hydantoinase_A"/>
</dbReference>
<reference evidence="6 7" key="1">
    <citation type="submission" date="2020-08" db="EMBL/GenBank/DDBJ databases">
        <title>Genomic Encyclopedia of Type Strains, Phase III (KMG-III): the genomes of soil and plant-associated and newly described type strains.</title>
        <authorList>
            <person name="Whitman W."/>
        </authorList>
    </citation>
    <scope>NUCLEOTIDE SEQUENCE [LARGE SCALE GENOMIC DNA]</scope>
    <source>
        <strain evidence="6 7">CECT 8075</strain>
    </source>
</reference>
<feature type="domain" description="Hydantoinase B/oxoprolinase" evidence="4">
    <location>
        <begin position="828"/>
        <end position="1343"/>
    </location>
</feature>
<dbReference type="GO" id="GO:0017168">
    <property type="term" value="F:5-oxoprolinase (ATP-hydrolyzing) activity"/>
    <property type="evidence" value="ECO:0007669"/>
    <property type="project" value="UniProtKB-EC"/>
</dbReference>
<dbReference type="EC" id="3.5.2.9" evidence="6"/>
<dbReference type="InterPro" id="IPR003692">
    <property type="entry name" value="Hydantoinase_B"/>
</dbReference>
<dbReference type="PANTHER" id="PTHR11365">
    <property type="entry name" value="5-OXOPROLINASE RELATED"/>
    <property type="match status" value="1"/>
</dbReference>
<sequence>MMIEVWADIGGTFTDCLVTRHDPGTPPQQDTLKVLSSGLVSVDLFAVVSSREMIVRMPVSLVREGFWVGATLTGAGNAILGEVVRCQLEKNETRESDREPTDGIDVKLMLDRDHGLREHGLREHGLREHDLRHSGEQPATRFTLDSGLEAPVLATRLLLSGRFNVPVGLREPLPSLQVRLGTTRGTNALLTRGGASTALLINEGLGDLLSIGTQDRPDLFSLNIVKPAPLPEHIIEVPGRLGADGEEIAAFDEERLRERLRQLHAAPNRPEVVAICLMHSYLNDAHERIAERIACDVGFERVVRSTLVAALPRIVPRAETTTLDAYLQPVLEDYVARVEEQFGGPEKCKLRWMTSGGNLVASGGFRGRESVLSGPAGGVVALAEIAKKLGIAGAVGLDMGGTSTDVSRFDGEIGRRQESQIGGIRVLTPMMDIHTVAAGGGSICGVRDGRLFVGPESAGADPGPACYGRGGPLTITDINVILGRLPIERFPFRLDPEASCRELEKVRSLLPDEIATSPEQLAEGFLRIAVTEMAEAVRVVTTAAGNDVRKMALVGFGGAAGGHLCRVAEALGMSHVVDHPQSGILSAVGIGHAAIGRIVTRAWQQTIAAGEAPRAVLPEHVAGMREVASHLRAECLGMLQKEESFTGTGTDDERLRVSVWCDLRYVGTQSTMELPLEPAGTIAERMDAKHASTFGYERPSMSIEIVSMRCEATVRQPVHNDVESQSSKLSSIERRDEVGRRAEKERHGVSSNVGANAEAVPVFDRESLVGGETIKGPAIIASPHSILNVESGWAAEVRDDGIVELRCAAAEHVSSVNVLVDADHEADDAIEMEVVARRVQGIAEAMGEVIRRTSVSVNVKERRDYSCAVFLGDGSLVANAPHVPVHLGAMGHTVRSITASFPEMKPGDCFISNDPFSGGSHLPDVTVVTPVFCHSNQRPEGWPCDYFVASRCHHAEIGGMVPGSMAPEATCLADEGVLIRNMPLTRGGVSCHDSLRELLSTGQYPSRSVEENMSDIAAAEAAGREGARAIAALSESLPPGRLASLLQRLMHVAGEATATWIESLGEERREFEDQLDDGTIVKVSLRPDQVARRLTIDFTGSGDVHPHGFNATRSIVTAAVLYGLRCVAPNELPLCDGVLRRIDLVIPSGLLDPPGNDDPRLCPAVVAGNVETSNRVVDVLLGALGVAAASQGTMNNLLLGDETFGYYETIGGGAGATESSDGADAVHTHMTNTRITDPEVLESRLPVRLRTFAVRRGSGGGGRRRGGDGMIREMEFLKPLTLSLMTSRRTTAPYGMQGGQPGKSGRQTLIRGTQETVLPGCVSLSIEAGDRLRMETPGGGGFGR</sequence>
<dbReference type="Proteomes" id="UP000536179">
    <property type="component" value="Unassembled WGS sequence"/>
</dbReference>
<dbReference type="EMBL" id="JACHXU010000006">
    <property type="protein sequence ID" value="MBB3206389.1"/>
    <property type="molecule type" value="Genomic_DNA"/>
</dbReference>
<accession>A0A7W5DY59</accession>